<evidence type="ECO:0000313" key="10">
    <source>
        <dbReference type="RefSeq" id="XP_042565894.1"/>
    </source>
</evidence>
<dbReference type="GO" id="GO:0034993">
    <property type="term" value="C:meiotic nuclear membrane microtubule tethering complex"/>
    <property type="evidence" value="ECO:0007669"/>
    <property type="project" value="TreeGrafter"/>
</dbReference>
<dbReference type="PANTHER" id="PTHR12911:SF22">
    <property type="entry name" value="SUN DOMAIN-CONTAINING PROTEIN 2"/>
    <property type="match status" value="1"/>
</dbReference>
<dbReference type="RefSeq" id="XP_042565894.1">
    <property type="nucleotide sequence ID" value="XM_042709960.1"/>
</dbReference>
<name>A0A8M1KTW0_CLUHA</name>
<gene>
    <name evidence="8 9 10" type="primary">LOC122133542</name>
</gene>
<reference evidence="8 9" key="1">
    <citation type="submission" date="2025-04" db="UniProtKB">
        <authorList>
            <consortium name="RefSeq"/>
        </authorList>
    </citation>
    <scope>IDENTIFICATION</scope>
</reference>
<protein>
    <submittedName>
        <fullName evidence="8 9">SUN domain-containing protein 2-like isoform X1</fullName>
    </submittedName>
</protein>
<dbReference type="GeneID" id="122133542"/>
<proteinExistence type="predicted"/>
<evidence type="ECO:0000313" key="8">
    <source>
        <dbReference type="RefSeq" id="XP_042565892.1"/>
    </source>
</evidence>
<feature type="transmembrane region" description="Helical" evidence="5">
    <location>
        <begin position="182"/>
        <end position="203"/>
    </location>
</feature>
<organism evidence="7 9">
    <name type="scientific">Clupea harengus</name>
    <name type="common">Atlantic herring</name>
    <dbReference type="NCBI Taxonomy" id="7950"/>
    <lineage>
        <taxon>Eukaryota</taxon>
        <taxon>Metazoa</taxon>
        <taxon>Chordata</taxon>
        <taxon>Craniata</taxon>
        <taxon>Vertebrata</taxon>
        <taxon>Euteleostomi</taxon>
        <taxon>Actinopterygii</taxon>
        <taxon>Neopterygii</taxon>
        <taxon>Teleostei</taxon>
        <taxon>Clupei</taxon>
        <taxon>Clupeiformes</taxon>
        <taxon>Clupeoidei</taxon>
        <taxon>Clupeidae</taxon>
        <taxon>Clupea</taxon>
    </lineage>
</organism>
<sequence>MVLRLESINSHGHTPIHLSPQLISTLQPLTLRSQQLAPRVHNLTSKEESHYNATSSFHPPPPKHISKDHPVNVLILLFCPGLSVSRRHSHCCPPSHCSTSSSSSSRSDYAGPDSDCSSFDGSGYPPYRDTCYTPAPKVYWLVGVHRRFIGFAVDLRRYLCSLWLPPDMLLFRGDYQPLRRKALMVAGLTLLGLGFWFGIPLLFRQLSSGSVNTGSGTNLAKIQEQLTDIQKQLAEKEARWKETLLKEIGSLQSEEKITSGLKMELSNWLQEYLFTGSSSSAEGVVLWPELKVVLESMEKRLVQQLATSQDVRKTVQEALSRYNADGIGMTDYALKFSGGKVITSQYTKPYCPQSLQLCSEGPSAVIEPEVYPGKCWAFRGSYGSVTIALSQSVRITHVTMEHLPKSLSPTGQIDSAPQDFAVYGIHHVAQKQEGVFLGKFAYSQDGDPIQTFELKARYLVYSQTILCLYLFTGW</sequence>
<dbReference type="RefSeq" id="XP_042565892.1">
    <property type="nucleotide sequence ID" value="XM_042709958.1"/>
</dbReference>
<keyword evidence="3 5" id="KW-1133">Transmembrane helix</keyword>
<dbReference type="KEGG" id="char:122133542"/>
<dbReference type="InterPro" id="IPR045119">
    <property type="entry name" value="SUN1-5"/>
</dbReference>
<evidence type="ECO:0000313" key="7">
    <source>
        <dbReference type="Proteomes" id="UP000515152"/>
    </source>
</evidence>
<dbReference type="PROSITE" id="PS51469">
    <property type="entry name" value="SUN"/>
    <property type="match status" value="1"/>
</dbReference>
<feature type="domain" description="SUN" evidence="6">
    <location>
        <begin position="322"/>
        <end position="474"/>
    </location>
</feature>
<evidence type="ECO:0000256" key="3">
    <source>
        <dbReference type="ARBA" id="ARBA00022989"/>
    </source>
</evidence>
<dbReference type="GO" id="GO:0043495">
    <property type="term" value="F:protein-membrane adaptor activity"/>
    <property type="evidence" value="ECO:0007669"/>
    <property type="project" value="TreeGrafter"/>
</dbReference>
<evidence type="ECO:0000259" key="6">
    <source>
        <dbReference type="PROSITE" id="PS51469"/>
    </source>
</evidence>
<dbReference type="AlphaFoldDB" id="A0A8M1KTW0"/>
<dbReference type="GO" id="GO:0005637">
    <property type="term" value="C:nuclear inner membrane"/>
    <property type="evidence" value="ECO:0007669"/>
    <property type="project" value="UniProtKB-SubCell"/>
</dbReference>
<keyword evidence="2 5" id="KW-0812">Transmembrane</keyword>
<evidence type="ECO:0000313" key="9">
    <source>
        <dbReference type="RefSeq" id="XP_042565893.1"/>
    </source>
</evidence>
<evidence type="ECO:0000256" key="2">
    <source>
        <dbReference type="ARBA" id="ARBA00022692"/>
    </source>
</evidence>
<dbReference type="Proteomes" id="UP000515152">
    <property type="component" value="Chromosome 15"/>
</dbReference>
<comment type="subcellular location">
    <subcellularLocation>
        <location evidence="1">Nucleus inner membrane</location>
    </subcellularLocation>
</comment>
<dbReference type="InterPro" id="IPR012919">
    <property type="entry name" value="SUN_dom"/>
</dbReference>
<evidence type="ECO:0000256" key="4">
    <source>
        <dbReference type="ARBA" id="ARBA00023136"/>
    </source>
</evidence>
<evidence type="ECO:0000256" key="1">
    <source>
        <dbReference type="ARBA" id="ARBA00004540"/>
    </source>
</evidence>
<accession>A0A8M1KTW0</accession>
<keyword evidence="7" id="KW-1185">Reference proteome</keyword>
<evidence type="ECO:0000256" key="5">
    <source>
        <dbReference type="SAM" id="Phobius"/>
    </source>
</evidence>
<dbReference type="PANTHER" id="PTHR12911">
    <property type="entry name" value="SAD1/UNC-84-LIKE PROTEIN-RELATED"/>
    <property type="match status" value="1"/>
</dbReference>
<dbReference type="Pfam" id="PF07738">
    <property type="entry name" value="Sad1_UNC"/>
    <property type="match status" value="1"/>
</dbReference>
<dbReference type="RefSeq" id="XP_042565893.1">
    <property type="nucleotide sequence ID" value="XM_042709959.1"/>
</dbReference>
<dbReference type="OrthoDB" id="342281at2759"/>
<keyword evidence="4 5" id="KW-0472">Membrane</keyword>